<dbReference type="Pfam" id="PF14420">
    <property type="entry name" value="Clr5"/>
    <property type="match status" value="1"/>
</dbReference>
<name>A0AAE0K608_9PEZI</name>
<dbReference type="InterPro" id="IPR011990">
    <property type="entry name" value="TPR-like_helical_dom_sf"/>
</dbReference>
<dbReference type="AlphaFoldDB" id="A0AAE0K608"/>
<gene>
    <name evidence="2" type="ORF">B0T24DRAFT_531919</name>
</gene>
<accession>A0AAE0K608</accession>
<protein>
    <submittedName>
        <fullName evidence="2">Clr5 domain-containing protein</fullName>
    </submittedName>
</protein>
<evidence type="ECO:0000313" key="2">
    <source>
        <dbReference type="EMBL" id="KAK3370749.1"/>
    </source>
</evidence>
<feature type="domain" description="Clr5" evidence="1">
    <location>
        <begin position="2"/>
        <end position="51"/>
    </location>
</feature>
<sequence>MWECHRETITRLYLVEDRPLEEVRRIMAAQFGFKATKRMYTFRVKKWGIKKNYTADEKDQIALQIADALAKNQELSGLVFNNRPIKHHRIVRHVRSKEPGAAPCTPQLWAHYQGLKDAAHQVSGQPTDHIGATLPFFQTRSAEIILQATHSFVSSIADITSCKSSCNAAAGDQSGSVRSGPSNPAVRGFWADLGSALYLLRVGASKLDWENFHAAWRKAPEAAVSDPATLLRRILTIAVPAYLSHLPGLCGIILKFMAELLHIRLGATHPLVQVCTQIQRDGETRRTLDAALRLVRDLFEERLGPEHSETFKSHLALVVCQRRNLDLAAAEKSAVGLIQRCRTCPSLHSQLTDAVLMHAYILKDQRRFGEAIALHHQILSEFHGMGLVRDGQRIGSRECLAELYRFQGHLAVESWHLAQALKDAERVYGQRAAETQHVRDKLRRSLKERGRLDEET</sequence>
<organism evidence="2 3">
    <name type="scientific">Lasiosphaeria ovina</name>
    <dbReference type="NCBI Taxonomy" id="92902"/>
    <lineage>
        <taxon>Eukaryota</taxon>
        <taxon>Fungi</taxon>
        <taxon>Dikarya</taxon>
        <taxon>Ascomycota</taxon>
        <taxon>Pezizomycotina</taxon>
        <taxon>Sordariomycetes</taxon>
        <taxon>Sordariomycetidae</taxon>
        <taxon>Sordariales</taxon>
        <taxon>Lasiosphaeriaceae</taxon>
        <taxon>Lasiosphaeria</taxon>
    </lineage>
</organism>
<evidence type="ECO:0000259" key="1">
    <source>
        <dbReference type="Pfam" id="PF14420"/>
    </source>
</evidence>
<dbReference type="InterPro" id="IPR025676">
    <property type="entry name" value="Clr5_dom"/>
</dbReference>
<dbReference type="Proteomes" id="UP001287356">
    <property type="component" value="Unassembled WGS sequence"/>
</dbReference>
<dbReference type="EMBL" id="JAULSN010000005">
    <property type="protein sequence ID" value="KAK3370749.1"/>
    <property type="molecule type" value="Genomic_DNA"/>
</dbReference>
<dbReference type="PANTHER" id="PTHR38788">
    <property type="entry name" value="CLR5 DOMAIN-CONTAINING PROTEIN"/>
    <property type="match status" value="1"/>
</dbReference>
<reference evidence="2" key="1">
    <citation type="journal article" date="2023" name="Mol. Phylogenet. Evol.">
        <title>Genome-scale phylogeny and comparative genomics of the fungal order Sordariales.</title>
        <authorList>
            <person name="Hensen N."/>
            <person name="Bonometti L."/>
            <person name="Westerberg I."/>
            <person name="Brannstrom I.O."/>
            <person name="Guillou S."/>
            <person name="Cros-Aarteil S."/>
            <person name="Calhoun S."/>
            <person name="Haridas S."/>
            <person name="Kuo A."/>
            <person name="Mondo S."/>
            <person name="Pangilinan J."/>
            <person name="Riley R."/>
            <person name="LaButti K."/>
            <person name="Andreopoulos B."/>
            <person name="Lipzen A."/>
            <person name="Chen C."/>
            <person name="Yan M."/>
            <person name="Daum C."/>
            <person name="Ng V."/>
            <person name="Clum A."/>
            <person name="Steindorff A."/>
            <person name="Ohm R.A."/>
            <person name="Martin F."/>
            <person name="Silar P."/>
            <person name="Natvig D.O."/>
            <person name="Lalanne C."/>
            <person name="Gautier V."/>
            <person name="Ament-Velasquez S.L."/>
            <person name="Kruys A."/>
            <person name="Hutchinson M.I."/>
            <person name="Powell A.J."/>
            <person name="Barry K."/>
            <person name="Miller A.N."/>
            <person name="Grigoriev I.V."/>
            <person name="Debuchy R."/>
            <person name="Gladieux P."/>
            <person name="Hiltunen Thoren M."/>
            <person name="Johannesson H."/>
        </authorList>
    </citation>
    <scope>NUCLEOTIDE SEQUENCE</scope>
    <source>
        <strain evidence="2">CBS 958.72</strain>
    </source>
</reference>
<evidence type="ECO:0000313" key="3">
    <source>
        <dbReference type="Proteomes" id="UP001287356"/>
    </source>
</evidence>
<dbReference type="PANTHER" id="PTHR38788:SF3">
    <property type="entry name" value="CLR5 DOMAIN-CONTAINING PROTEIN"/>
    <property type="match status" value="1"/>
</dbReference>
<keyword evidence="3" id="KW-1185">Reference proteome</keyword>
<proteinExistence type="predicted"/>
<comment type="caution">
    <text evidence="2">The sequence shown here is derived from an EMBL/GenBank/DDBJ whole genome shotgun (WGS) entry which is preliminary data.</text>
</comment>
<dbReference type="Gene3D" id="1.25.40.10">
    <property type="entry name" value="Tetratricopeptide repeat domain"/>
    <property type="match status" value="1"/>
</dbReference>
<reference evidence="2" key="2">
    <citation type="submission" date="2023-06" db="EMBL/GenBank/DDBJ databases">
        <authorList>
            <consortium name="Lawrence Berkeley National Laboratory"/>
            <person name="Haridas S."/>
            <person name="Hensen N."/>
            <person name="Bonometti L."/>
            <person name="Westerberg I."/>
            <person name="Brannstrom I.O."/>
            <person name="Guillou S."/>
            <person name="Cros-Aarteil S."/>
            <person name="Calhoun S."/>
            <person name="Kuo A."/>
            <person name="Mondo S."/>
            <person name="Pangilinan J."/>
            <person name="Riley R."/>
            <person name="Labutti K."/>
            <person name="Andreopoulos B."/>
            <person name="Lipzen A."/>
            <person name="Chen C."/>
            <person name="Yanf M."/>
            <person name="Daum C."/>
            <person name="Ng V."/>
            <person name="Clum A."/>
            <person name="Steindorff A."/>
            <person name="Ohm R."/>
            <person name="Martin F."/>
            <person name="Silar P."/>
            <person name="Natvig D."/>
            <person name="Lalanne C."/>
            <person name="Gautier V."/>
            <person name="Ament-Velasquez S.L."/>
            <person name="Kruys A."/>
            <person name="Hutchinson M.I."/>
            <person name="Powell A.J."/>
            <person name="Barry K."/>
            <person name="Miller A.N."/>
            <person name="Grigoriev I.V."/>
            <person name="Debuchy R."/>
            <person name="Gladieux P."/>
            <person name="Thoren M.H."/>
            <person name="Johannesson H."/>
        </authorList>
    </citation>
    <scope>NUCLEOTIDE SEQUENCE</scope>
    <source>
        <strain evidence="2">CBS 958.72</strain>
    </source>
</reference>